<dbReference type="Pfam" id="PF01814">
    <property type="entry name" value="Hemerythrin"/>
    <property type="match status" value="1"/>
</dbReference>
<evidence type="ECO:0000256" key="1">
    <source>
        <dbReference type="ARBA" id="ARBA00010587"/>
    </source>
</evidence>
<dbReference type="PANTHER" id="PTHR37164">
    <property type="entry name" value="BACTERIOHEMERYTHRIN"/>
    <property type="match status" value="1"/>
</dbReference>
<dbReference type="NCBIfam" id="TIGR02481">
    <property type="entry name" value="hemeryth_dom"/>
    <property type="match status" value="1"/>
</dbReference>
<dbReference type="InterPro" id="IPR035938">
    <property type="entry name" value="Hemerythrin-like_sf"/>
</dbReference>
<dbReference type="Gene3D" id="1.20.120.50">
    <property type="entry name" value="Hemerythrin-like"/>
    <property type="match status" value="1"/>
</dbReference>
<dbReference type="InterPro" id="IPR012827">
    <property type="entry name" value="Hemerythrin_metal-bd"/>
</dbReference>
<dbReference type="InterPro" id="IPR012312">
    <property type="entry name" value="Hemerythrin-like"/>
</dbReference>
<evidence type="ECO:0000313" key="6">
    <source>
        <dbReference type="Proteomes" id="UP000215158"/>
    </source>
</evidence>
<protein>
    <recommendedName>
        <fullName evidence="4">Hemerythrin-like domain-containing protein</fullName>
    </recommendedName>
</protein>
<evidence type="ECO:0000256" key="2">
    <source>
        <dbReference type="ARBA" id="ARBA00022723"/>
    </source>
</evidence>
<dbReference type="KEGG" id="parb:CJU94_37855"/>
<keyword evidence="5" id="KW-0614">Plasmid</keyword>
<dbReference type="SUPFAM" id="SSF47188">
    <property type="entry name" value="Hemerythrin-like"/>
    <property type="match status" value="1"/>
</dbReference>
<comment type="similarity">
    <text evidence="1">Belongs to the hemerythrin family.</text>
</comment>
<gene>
    <name evidence="5" type="ORF">CJU94_37855</name>
</gene>
<keyword evidence="3" id="KW-0408">Iron</keyword>
<dbReference type="InterPro" id="IPR050669">
    <property type="entry name" value="Hemerythrin"/>
</dbReference>
<dbReference type="CDD" id="cd12107">
    <property type="entry name" value="Hemerythrin"/>
    <property type="match status" value="1"/>
</dbReference>
<keyword evidence="2" id="KW-0479">Metal-binding</keyword>
<evidence type="ECO:0000259" key="4">
    <source>
        <dbReference type="Pfam" id="PF01814"/>
    </source>
</evidence>
<dbReference type="PANTHER" id="PTHR37164:SF1">
    <property type="entry name" value="BACTERIOHEMERYTHRIN"/>
    <property type="match status" value="1"/>
</dbReference>
<name>A0A248VY37_9BURK</name>
<dbReference type="EMBL" id="CP022992">
    <property type="protein sequence ID" value="ASW03934.1"/>
    <property type="molecule type" value="Genomic_DNA"/>
</dbReference>
<proteinExistence type="inferred from homology"/>
<organism evidence="5 6">
    <name type="scientific">Paraburkholderia aromaticivorans</name>
    <dbReference type="NCBI Taxonomy" id="2026199"/>
    <lineage>
        <taxon>Bacteria</taxon>
        <taxon>Pseudomonadati</taxon>
        <taxon>Pseudomonadota</taxon>
        <taxon>Betaproteobacteria</taxon>
        <taxon>Burkholderiales</taxon>
        <taxon>Burkholderiaceae</taxon>
        <taxon>Paraburkholderia</taxon>
    </lineage>
</organism>
<evidence type="ECO:0000313" key="5">
    <source>
        <dbReference type="EMBL" id="ASW03934.1"/>
    </source>
</evidence>
<dbReference type="GO" id="GO:0046872">
    <property type="term" value="F:metal ion binding"/>
    <property type="evidence" value="ECO:0007669"/>
    <property type="project" value="UniProtKB-KW"/>
</dbReference>
<evidence type="ECO:0000256" key="3">
    <source>
        <dbReference type="ARBA" id="ARBA00023004"/>
    </source>
</evidence>
<dbReference type="AlphaFoldDB" id="A0A248VY37"/>
<reference evidence="5 6" key="1">
    <citation type="submission" date="2017-08" db="EMBL/GenBank/DDBJ databases">
        <title>Identification and genetic characteristics of simultaneous BTEX- and naphthalene-degrading Paraburkholderia sp. BN5 isolated from petroleum-contaminated soil.</title>
        <authorList>
            <person name="Lee Y."/>
            <person name="Jeon C.O."/>
        </authorList>
    </citation>
    <scope>NUCLEOTIDE SEQUENCE [LARGE SCALE GENOMIC DNA]</scope>
    <source>
        <strain evidence="5 6">BN5</strain>
        <plasmid evidence="5 6">pBN2</plasmid>
    </source>
</reference>
<geneLocation type="plasmid" evidence="5 6">
    <name>pBN2</name>
</geneLocation>
<dbReference type="RefSeq" id="WP_095423681.1">
    <property type="nucleotide sequence ID" value="NZ_CP022992.1"/>
</dbReference>
<dbReference type="Proteomes" id="UP000215158">
    <property type="component" value="Plasmid pBN2"/>
</dbReference>
<sequence>MESFTGSEPVAPIKWSDSFLLGYDAMDSVHREFVDIVHTLQSSPDENLARCLEAIAVHAQSHFECEDRWMVESDFPARGCHIDEHAAVLASVEQVRLLLAEGNVDPCRRLGDELARWFPSHADHLDSALSHWMCKQNYGGKPVVFRRDMKFSGELTGMIDR</sequence>
<accession>A0A248VY37</accession>
<feature type="domain" description="Hemerythrin-like" evidence="4">
    <location>
        <begin position="22"/>
        <end position="126"/>
    </location>
</feature>
<dbReference type="OrthoDB" id="5296936at2"/>
<keyword evidence="6" id="KW-1185">Reference proteome</keyword>